<dbReference type="GO" id="GO:0008233">
    <property type="term" value="F:peptidase activity"/>
    <property type="evidence" value="ECO:0007669"/>
    <property type="project" value="UniProtKB-KW"/>
</dbReference>
<dbReference type="GO" id="GO:0006508">
    <property type="term" value="P:proteolysis"/>
    <property type="evidence" value="ECO:0007669"/>
    <property type="project" value="UniProtKB-KW"/>
</dbReference>
<keyword evidence="2" id="KW-0378">Hydrolase</keyword>
<evidence type="ECO:0000256" key="1">
    <source>
        <dbReference type="SAM" id="MobiDB-lite"/>
    </source>
</evidence>
<accession>W1XZS9</accession>
<sequence length="82" mass="8458">SDGRVQIGKNGTLSLSGTPENGADKTWMPVLTYMTEGYDLTGDNAMLNISQQAHVSGDVHATSSSSIRIGSENPGSVSSSVS</sequence>
<keyword evidence="2" id="KW-0645">Protease</keyword>
<dbReference type="AlphaFoldDB" id="W1XZS9"/>
<organism evidence="2">
    <name type="scientific">human gut metagenome</name>
    <dbReference type="NCBI Taxonomy" id="408170"/>
    <lineage>
        <taxon>unclassified sequences</taxon>
        <taxon>metagenomes</taxon>
        <taxon>organismal metagenomes</taxon>
    </lineage>
</organism>
<protein>
    <submittedName>
        <fullName evidence="2">Serine protease EspC EPEC-secreted proteinC</fullName>
    </submittedName>
</protein>
<evidence type="ECO:0000313" key="2">
    <source>
        <dbReference type="EMBL" id="ETJ35671.1"/>
    </source>
</evidence>
<comment type="caution">
    <text evidence="2">The sequence shown here is derived from an EMBL/GenBank/DDBJ whole genome shotgun (WGS) entry which is preliminary data.</text>
</comment>
<dbReference type="Gene3D" id="2.160.20.20">
    <property type="match status" value="1"/>
</dbReference>
<reference evidence="2" key="1">
    <citation type="submission" date="2013-12" db="EMBL/GenBank/DDBJ databases">
        <title>A Varibaculum cambriense genome reconstructed from a premature infant gut community with otherwise low bacterial novelty that shifts toward anaerobic metabolism during the third week of life.</title>
        <authorList>
            <person name="Brown C.T."/>
            <person name="Sharon I."/>
            <person name="Thomas B.C."/>
            <person name="Castelle C.J."/>
            <person name="Morowitz M.J."/>
            <person name="Banfield J.F."/>
        </authorList>
    </citation>
    <scope>NUCLEOTIDE SEQUENCE</scope>
</reference>
<feature type="compositionally biased region" description="Polar residues" evidence="1">
    <location>
        <begin position="9"/>
        <end position="19"/>
    </location>
</feature>
<dbReference type="InterPro" id="IPR012332">
    <property type="entry name" value="Autotransporter_pectin_lyase_C"/>
</dbReference>
<proteinExistence type="predicted"/>
<feature type="region of interest" description="Disordered" evidence="1">
    <location>
        <begin position="1"/>
        <end position="22"/>
    </location>
</feature>
<name>W1XZS9_9ZZZZ</name>
<gene>
    <name evidence="2" type="ORF">Q604_UNBC09968G0001</name>
</gene>
<feature type="non-terminal residue" evidence="2">
    <location>
        <position position="82"/>
    </location>
</feature>
<feature type="region of interest" description="Disordered" evidence="1">
    <location>
        <begin position="56"/>
        <end position="82"/>
    </location>
</feature>
<dbReference type="EMBL" id="AZMM01009968">
    <property type="protein sequence ID" value="ETJ35671.1"/>
    <property type="molecule type" value="Genomic_DNA"/>
</dbReference>
<feature type="non-terminal residue" evidence="2">
    <location>
        <position position="1"/>
    </location>
</feature>